<evidence type="ECO:0000313" key="3">
    <source>
        <dbReference type="Proteomes" id="UP000730481"/>
    </source>
</evidence>
<dbReference type="PANTHER" id="PTHR35563">
    <property type="entry name" value="BARREL METAL-DEPENDENT HYDROLASE, PUTATIVE (AFU_ORTHOLOGUE AFUA_1G16240)-RELATED"/>
    <property type="match status" value="1"/>
</dbReference>
<gene>
    <name evidence="2" type="ORF">FBEOM_10656</name>
</gene>
<keyword evidence="3" id="KW-1185">Reference proteome</keyword>
<dbReference type="Gene3D" id="3.20.20.140">
    <property type="entry name" value="Metal-dependent hydrolases"/>
    <property type="match status" value="1"/>
</dbReference>
<dbReference type="GO" id="GO:0016787">
    <property type="term" value="F:hydrolase activity"/>
    <property type="evidence" value="ECO:0007669"/>
    <property type="project" value="InterPro"/>
</dbReference>
<accession>A0A9P5ACN6</accession>
<dbReference type="PANTHER" id="PTHR35563:SF2">
    <property type="entry name" value="BARREL METAL-DEPENDENT HYDROLASE, PUTATIVE (AFU_ORTHOLOGUE AFUA_1G16240)-RELATED"/>
    <property type="match status" value="1"/>
</dbReference>
<sequence length="308" mass="34859">MTLDNQSNDFPPRGSWDSHVHIFDEDHFPMHPHHAFHPRKASLGSLQAFHRQIGIDHACLVAFSPYHTDNSSLLDALASPNCPDCAVACINPGAVTDQELRTLHEAGVRGVRINLCTRSESFDGKIVIETATRIRPLDWVLQIYLSLDQIVDLAPLVPGLGVRVVLDHIGAPQADRGPAKSQQGYDEFMRLLREGWVWTKLSGIYRFPDLPDLDDYVTTILQVAPDHVVWASDWPHSGGAEANPDGDRDKVQDYREIDDHAWVKQCWRWCRQVEGGQGLLLADKIWRTNPQRLWQVIGDEQPKEKHVQ</sequence>
<evidence type="ECO:0000313" key="2">
    <source>
        <dbReference type="EMBL" id="KAF4335497.1"/>
    </source>
</evidence>
<name>A0A9P5ACN6_9HYPO</name>
<dbReference type="Pfam" id="PF04909">
    <property type="entry name" value="Amidohydro_2"/>
    <property type="match status" value="1"/>
</dbReference>
<organism evidence="2 3">
    <name type="scientific">Fusarium beomiforme</name>
    <dbReference type="NCBI Taxonomy" id="44412"/>
    <lineage>
        <taxon>Eukaryota</taxon>
        <taxon>Fungi</taxon>
        <taxon>Dikarya</taxon>
        <taxon>Ascomycota</taxon>
        <taxon>Pezizomycotina</taxon>
        <taxon>Sordariomycetes</taxon>
        <taxon>Hypocreomycetidae</taxon>
        <taxon>Hypocreales</taxon>
        <taxon>Nectriaceae</taxon>
        <taxon>Fusarium</taxon>
        <taxon>Fusarium burgessii species complex</taxon>
    </lineage>
</organism>
<dbReference type="InterPro" id="IPR052358">
    <property type="entry name" value="Aro_Compnd_Degr_Hydrolases"/>
</dbReference>
<dbReference type="EMBL" id="PVQB02000556">
    <property type="protein sequence ID" value="KAF4335497.1"/>
    <property type="molecule type" value="Genomic_DNA"/>
</dbReference>
<dbReference type="InterPro" id="IPR032466">
    <property type="entry name" value="Metal_Hydrolase"/>
</dbReference>
<dbReference type="OrthoDB" id="2135488at2759"/>
<proteinExistence type="predicted"/>
<protein>
    <submittedName>
        <fullName evidence="2">Amidohydrolase 2</fullName>
    </submittedName>
</protein>
<dbReference type="InterPro" id="IPR006680">
    <property type="entry name" value="Amidohydro-rel"/>
</dbReference>
<reference evidence="2" key="1">
    <citation type="journal article" date="2017" name="Mycologia">
        <title>Fusarium algeriense, sp. nov., a novel toxigenic crown rot pathogen of durum wheat from Algeria is nested in the Fusarium burgessii species complex.</title>
        <authorList>
            <person name="Laraba I."/>
            <person name="Keddad A."/>
            <person name="Boureghda H."/>
            <person name="Abdallah N."/>
            <person name="Vaughan M.M."/>
            <person name="Proctor R.H."/>
            <person name="Busman M."/>
            <person name="O'Donnell K."/>
        </authorList>
    </citation>
    <scope>NUCLEOTIDE SEQUENCE</scope>
    <source>
        <strain evidence="2">NRRL 25174</strain>
    </source>
</reference>
<evidence type="ECO:0000259" key="1">
    <source>
        <dbReference type="Pfam" id="PF04909"/>
    </source>
</evidence>
<reference evidence="2" key="2">
    <citation type="submission" date="2020-02" db="EMBL/GenBank/DDBJ databases">
        <title>Identification and distribution of gene clusters putatively required for synthesis of sphingolipid metabolism inhibitors in phylogenetically diverse species of the filamentous fungus Fusarium.</title>
        <authorList>
            <person name="Kim H.-S."/>
            <person name="Busman M."/>
            <person name="Brown D.W."/>
            <person name="Divon H."/>
            <person name="Uhlig S."/>
            <person name="Proctor R.H."/>
        </authorList>
    </citation>
    <scope>NUCLEOTIDE SEQUENCE</scope>
    <source>
        <strain evidence="2">NRRL 25174</strain>
    </source>
</reference>
<comment type="caution">
    <text evidence="2">The sequence shown here is derived from an EMBL/GenBank/DDBJ whole genome shotgun (WGS) entry which is preliminary data.</text>
</comment>
<dbReference type="AlphaFoldDB" id="A0A9P5ACN6"/>
<dbReference type="Proteomes" id="UP000730481">
    <property type="component" value="Unassembled WGS sequence"/>
</dbReference>
<dbReference type="SUPFAM" id="SSF51556">
    <property type="entry name" value="Metallo-dependent hydrolases"/>
    <property type="match status" value="1"/>
</dbReference>
<feature type="domain" description="Amidohydrolase-related" evidence="1">
    <location>
        <begin position="16"/>
        <end position="249"/>
    </location>
</feature>